<keyword evidence="3" id="KW-1185">Reference proteome</keyword>
<dbReference type="NCBIfam" id="TIGR02532">
    <property type="entry name" value="IV_pilin_GFxxxE"/>
    <property type="match status" value="1"/>
</dbReference>
<dbReference type="EMBL" id="CAKLDI010000001">
    <property type="protein sequence ID" value="CAH0532904.1"/>
    <property type="molecule type" value="Genomic_DNA"/>
</dbReference>
<dbReference type="SUPFAM" id="SSF54523">
    <property type="entry name" value="Pili subunits"/>
    <property type="match status" value="1"/>
</dbReference>
<proteinExistence type="predicted"/>
<keyword evidence="1" id="KW-1133">Transmembrane helix</keyword>
<keyword evidence="1" id="KW-0472">Membrane</keyword>
<comment type="caution">
    <text evidence="2">The sequence shown here is derived from an EMBL/GenBank/DDBJ whole genome shotgun (WGS) entry which is preliminary data.</text>
</comment>
<organism evidence="2 3">
    <name type="scientific">Vibrio stylophorae</name>
    <dbReference type="NCBI Taxonomy" id="659351"/>
    <lineage>
        <taxon>Bacteria</taxon>
        <taxon>Pseudomonadati</taxon>
        <taxon>Pseudomonadota</taxon>
        <taxon>Gammaproteobacteria</taxon>
        <taxon>Vibrionales</taxon>
        <taxon>Vibrionaceae</taxon>
        <taxon>Vibrio</taxon>
    </lineage>
</organism>
<sequence>MQRPQWMTLSSRCSTVNLRQDTGFTLVELVVVIIILGILAVIAVPRLLNLSDEAIISELDAISGSLKSANEVVYSEAVVAGIENQEFSHIHNDNDAKLLINNRQVSLHFGRIQPSVWNIRTVLEIDKSDWNVLAAGGVFGPVYLVPKSAPAFSQTSIAEILQSQCYFAYGFDRKVYRTPYYTIETQGC</sequence>
<evidence type="ECO:0000313" key="2">
    <source>
        <dbReference type="EMBL" id="CAH0532904.1"/>
    </source>
</evidence>
<evidence type="ECO:0008006" key="4">
    <source>
        <dbReference type="Google" id="ProtNLM"/>
    </source>
</evidence>
<evidence type="ECO:0000256" key="1">
    <source>
        <dbReference type="SAM" id="Phobius"/>
    </source>
</evidence>
<gene>
    <name evidence="2" type="ORF">VST7929_00752</name>
</gene>
<dbReference type="Pfam" id="PF07963">
    <property type="entry name" value="N_methyl"/>
    <property type="match status" value="1"/>
</dbReference>
<dbReference type="Proteomes" id="UP000838672">
    <property type="component" value="Unassembled WGS sequence"/>
</dbReference>
<dbReference type="Gene3D" id="3.30.700.10">
    <property type="entry name" value="Glycoprotein, Type 4 Pilin"/>
    <property type="match status" value="1"/>
</dbReference>
<name>A0ABM8ZRP3_9VIBR</name>
<protein>
    <recommendedName>
        <fullName evidence="4">Prepilin-type N-terminal cleavage/methylation domain-containing protein</fullName>
    </recommendedName>
</protein>
<dbReference type="PROSITE" id="PS00409">
    <property type="entry name" value="PROKAR_NTER_METHYL"/>
    <property type="match status" value="1"/>
</dbReference>
<dbReference type="InterPro" id="IPR045584">
    <property type="entry name" value="Pilin-like"/>
</dbReference>
<reference evidence="2" key="1">
    <citation type="submission" date="2021-11" db="EMBL/GenBank/DDBJ databases">
        <authorList>
            <person name="Rodrigo-Torres L."/>
            <person name="Arahal R. D."/>
            <person name="Lucena T."/>
        </authorList>
    </citation>
    <scope>NUCLEOTIDE SEQUENCE</scope>
    <source>
        <strain evidence="2">CECT 7929</strain>
    </source>
</reference>
<accession>A0ABM8ZRP3</accession>
<feature type="transmembrane region" description="Helical" evidence="1">
    <location>
        <begin position="24"/>
        <end position="44"/>
    </location>
</feature>
<dbReference type="InterPro" id="IPR012902">
    <property type="entry name" value="N_methyl_site"/>
</dbReference>
<evidence type="ECO:0000313" key="3">
    <source>
        <dbReference type="Proteomes" id="UP000838672"/>
    </source>
</evidence>
<dbReference type="RefSeq" id="WP_237465024.1">
    <property type="nucleotide sequence ID" value="NZ_CAKLDI010000001.1"/>
</dbReference>
<keyword evidence="1" id="KW-0812">Transmembrane</keyword>